<dbReference type="InterPro" id="IPR043502">
    <property type="entry name" value="DNA/RNA_pol_sf"/>
</dbReference>
<dbReference type="EMBL" id="JABFTP020000144">
    <property type="protein sequence ID" value="KAL3281617.1"/>
    <property type="molecule type" value="Genomic_DNA"/>
</dbReference>
<evidence type="ECO:0000313" key="3">
    <source>
        <dbReference type="Proteomes" id="UP001516400"/>
    </source>
</evidence>
<keyword evidence="3" id="KW-1185">Reference proteome</keyword>
<comment type="caution">
    <text evidence="2">The sequence shown here is derived from an EMBL/GenBank/DDBJ whole genome shotgun (WGS) entry which is preliminary data.</text>
</comment>
<name>A0ABD2NSA8_9CUCU</name>
<reference evidence="2 3" key="1">
    <citation type="journal article" date="2021" name="BMC Biol.">
        <title>Horizontally acquired antibacterial genes associated with adaptive radiation of ladybird beetles.</title>
        <authorList>
            <person name="Li H.S."/>
            <person name="Tang X.F."/>
            <person name="Huang Y.H."/>
            <person name="Xu Z.Y."/>
            <person name="Chen M.L."/>
            <person name="Du X.Y."/>
            <person name="Qiu B.Y."/>
            <person name="Chen P.T."/>
            <person name="Zhang W."/>
            <person name="Slipinski A."/>
            <person name="Escalona H.E."/>
            <person name="Waterhouse R.M."/>
            <person name="Zwick A."/>
            <person name="Pang H."/>
        </authorList>
    </citation>
    <scope>NUCLEOTIDE SEQUENCE [LARGE SCALE GENOMIC DNA]</scope>
    <source>
        <strain evidence="2">SYSU2018</strain>
    </source>
</reference>
<organism evidence="2 3">
    <name type="scientific">Cryptolaemus montrouzieri</name>
    <dbReference type="NCBI Taxonomy" id="559131"/>
    <lineage>
        <taxon>Eukaryota</taxon>
        <taxon>Metazoa</taxon>
        <taxon>Ecdysozoa</taxon>
        <taxon>Arthropoda</taxon>
        <taxon>Hexapoda</taxon>
        <taxon>Insecta</taxon>
        <taxon>Pterygota</taxon>
        <taxon>Neoptera</taxon>
        <taxon>Endopterygota</taxon>
        <taxon>Coleoptera</taxon>
        <taxon>Polyphaga</taxon>
        <taxon>Cucujiformia</taxon>
        <taxon>Coccinelloidea</taxon>
        <taxon>Coccinellidae</taxon>
        <taxon>Scymninae</taxon>
        <taxon>Scymnini</taxon>
        <taxon>Cryptolaemus</taxon>
    </lineage>
</organism>
<gene>
    <name evidence="2" type="ORF">HHI36_004823</name>
</gene>
<dbReference type="InterPro" id="IPR052560">
    <property type="entry name" value="RdDP_mobile_element"/>
</dbReference>
<feature type="domain" description="Reverse transcriptase" evidence="1">
    <location>
        <begin position="1"/>
        <end position="247"/>
    </location>
</feature>
<dbReference type="PANTHER" id="PTHR36688:SF1">
    <property type="entry name" value="ENDONUCLEASE_EXONUCLEASE_PHOSPHATASE DOMAIN-CONTAINING PROTEIN"/>
    <property type="match status" value="1"/>
</dbReference>
<dbReference type="SUPFAM" id="SSF56672">
    <property type="entry name" value="DNA/RNA polymerases"/>
    <property type="match status" value="1"/>
</dbReference>
<evidence type="ECO:0000313" key="2">
    <source>
        <dbReference type="EMBL" id="KAL3281617.1"/>
    </source>
</evidence>
<dbReference type="Proteomes" id="UP001516400">
    <property type="component" value="Unassembled WGS sequence"/>
</dbReference>
<dbReference type="GO" id="GO:0071897">
    <property type="term" value="P:DNA biosynthetic process"/>
    <property type="evidence" value="ECO:0007669"/>
    <property type="project" value="UniProtKB-ARBA"/>
</dbReference>
<dbReference type="AlphaFoldDB" id="A0ABD2NSA8"/>
<protein>
    <recommendedName>
        <fullName evidence="1">Reverse transcriptase domain-containing protein</fullName>
    </recommendedName>
</protein>
<proteinExistence type="predicted"/>
<dbReference type="Pfam" id="PF00078">
    <property type="entry name" value="RVT_1"/>
    <property type="match status" value="1"/>
</dbReference>
<accession>A0ABD2NSA8</accession>
<dbReference type="PANTHER" id="PTHR36688">
    <property type="entry name" value="ENDO/EXONUCLEASE/PHOSPHATASE DOMAIN-CONTAINING PROTEIN"/>
    <property type="match status" value="1"/>
</dbReference>
<dbReference type="InterPro" id="IPR000477">
    <property type="entry name" value="RT_dom"/>
</dbReference>
<dbReference type="PROSITE" id="PS50878">
    <property type="entry name" value="RT_POL"/>
    <property type="match status" value="1"/>
</dbReference>
<evidence type="ECO:0000259" key="1">
    <source>
        <dbReference type="PROSITE" id="PS50878"/>
    </source>
</evidence>
<sequence length="247" mass="28419">MTYSAQVVFPLNLERLKLLPFSNLGKIQNFLVVIDLSVSFKILERLLYQRLQPIIDRALSTSQGGFRKNWNCSDQVLGLSTFIGTGFQCNLKISAVFVDLSSAYDTVWKDGLVYELFEVVQCGKIVKLIENMLSDRRLRVFIGEKSSRFNTLNDGLPQGFVLAPLLFNLYMSDIPETSSTKFIYADDIALVFRHYDFETIEHTLTSALDILNIFFEKWRLCPNPSKTEVSCFHLNNHEKEYSSINHY</sequence>